<sequence length="697" mass="72950">MGRRVVLVLVLLLATWGLAVPATAAPPPRTLEELVQRLRQDPVQVNTMMGLGATAQVDAALTELTDRAPVPVYVVMDLLPQDQELPEYDPRTAERLAVRLSAELGPGLYVLSFGETAESIIGHREVQVFGVDQQVRSDFYAGSSHFYDITDYTGAEALRVYLGLRAVVEGGDAVEALGRDDLGRIVPWAFPGDLEDHLEALELRAGTTVGVPLALGGLLLGVAVHLRRARRRAGLPGRPVVAVLGTVLGLAALPAAGVLTFALLTPQVPPLPRPGEQEAAAAETFRSGRQVHVSADLEGWLGADQLRRIEDAAAAAPVPVRVAVWYPTQGTDGLELTAHALGDPALYVSASPDEVDGFAYRLEGGVAGGSSWSTEADPETFTAEVLDTIGPEALDDYRPAGSPYHPLLGEDPGEALTIGAFLGALAAAPAFPVGWLLALPWARRTGSSRPPAPVDRARRRAEAAEARPTTAAPATAGSSSGAAASSSAPTASPPAAALGSDRSERPGTPSPPGPPEPARGGLVPRAPEPLGSGVAEGWLRSARYELGNLQRTLRFLGPTAAASPAAEAARQHAAAAEQLVDGSTRPADHLGAWVLARRGSEAAAAATALRPFEPTEGCWFHPEHTRGTEQRTFEGRAVPCCRRCADELDAGREPAMLDLPGPDGDPVHFHRSGAEPWASTGYGAVEPDLPARLGALR</sequence>
<keyword evidence="5" id="KW-1185">Reference proteome</keyword>
<feature type="compositionally biased region" description="Pro residues" evidence="1">
    <location>
        <begin position="508"/>
        <end position="517"/>
    </location>
</feature>
<feature type="transmembrane region" description="Helical" evidence="2">
    <location>
        <begin position="209"/>
        <end position="227"/>
    </location>
</feature>
<feature type="transmembrane region" description="Helical" evidence="2">
    <location>
        <begin position="239"/>
        <end position="264"/>
    </location>
</feature>
<dbReference type="Proteomes" id="UP000252770">
    <property type="component" value="Unassembled WGS sequence"/>
</dbReference>
<organism evidence="4 5">
    <name type="scientific">Desertihabitans brevis</name>
    <dbReference type="NCBI Taxonomy" id="2268447"/>
    <lineage>
        <taxon>Bacteria</taxon>
        <taxon>Bacillati</taxon>
        <taxon>Actinomycetota</taxon>
        <taxon>Actinomycetes</taxon>
        <taxon>Propionibacteriales</taxon>
        <taxon>Propionibacteriaceae</taxon>
        <taxon>Desertihabitans</taxon>
    </lineage>
</organism>
<evidence type="ECO:0000256" key="1">
    <source>
        <dbReference type="SAM" id="MobiDB-lite"/>
    </source>
</evidence>
<feature type="chain" id="PRO_5017068153" evidence="3">
    <location>
        <begin position="25"/>
        <end position="697"/>
    </location>
</feature>
<name>A0A367YWW0_9ACTN</name>
<evidence type="ECO:0000313" key="4">
    <source>
        <dbReference type="EMBL" id="RCK69431.1"/>
    </source>
</evidence>
<dbReference type="EMBL" id="QOUI01000006">
    <property type="protein sequence ID" value="RCK69431.1"/>
    <property type="molecule type" value="Genomic_DNA"/>
</dbReference>
<protein>
    <submittedName>
        <fullName evidence="4">Uncharacterized protein</fullName>
    </submittedName>
</protein>
<gene>
    <name evidence="4" type="ORF">DT076_11135</name>
</gene>
<evidence type="ECO:0000256" key="3">
    <source>
        <dbReference type="SAM" id="SignalP"/>
    </source>
</evidence>
<proteinExistence type="predicted"/>
<keyword evidence="3" id="KW-0732">Signal</keyword>
<feature type="region of interest" description="Disordered" evidence="1">
    <location>
        <begin position="444"/>
        <end position="529"/>
    </location>
</feature>
<keyword evidence="2" id="KW-1133">Transmembrane helix</keyword>
<dbReference type="RefSeq" id="WP_114126749.1">
    <property type="nucleotide sequence ID" value="NZ_QOUI01000006.1"/>
</dbReference>
<reference evidence="4 5" key="1">
    <citation type="submission" date="2018-07" db="EMBL/GenBank/DDBJ databases">
        <title>Desertimonas flava gen. nov. sp. nov.</title>
        <authorList>
            <person name="Liu S."/>
        </authorList>
    </citation>
    <scope>NUCLEOTIDE SEQUENCE [LARGE SCALE GENOMIC DNA]</scope>
    <source>
        <strain evidence="4 5">16Sb5-5</strain>
    </source>
</reference>
<evidence type="ECO:0000313" key="5">
    <source>
        <dbReference type="Proteomes" id="UP000252770"/>
    </source>
</evidence>
<comment type="caution">
    <text evidence="4">The sequence shown here is derived from an EMBL/GenBank/DDBJ whole genome shotgun (WGS) entry which is preliminary data.</text>
</comment>
<keyword evidence="2" id="KW-0472">Membrane</keyword>
<feature type="compositionally biased region" description="Low complexity" evidence="1">
    <location>
        <begin position="466"/>
        <end position="497"/>
    </location>
</feature>
<feature type="signal peptide" evidence="3">
    <location>
        <begin position="1"/>
        <end position="24"/>
    </location>
</feature>
<dbReference type="AlphaFoldDB" id="A0A367YWW0"/>
<accession>A0A367YWW0</accession>
<keyword evidence="2" id="KW-0812">Transmembrane</keyword>
<evidence type="ECO:0000256" key="2">
    <source>
        <dbReference type="SAM" id="Phobius"/>
    </source>
</evidence>